<dbReference type="NCBIfam" id="NF003820">
    <property type="entry name" value="PRK05414.1"/>
    <property type="match status" value="1"/>
</dbReference>
<dbReference type="PROSITE" id="PS01233">
    <property type="entry name" value="UROCANASE"/>
    <property type="match status" value="1"/>
</dbReference>
<gene>
    <name evidence="7 12" type="primary">hutU</name>
    <name evidence="12" type="ORF">ACFQPE_12360</name>
</gene>
<keyword evidence="7" id="KW-0963">Cytoplasm</keyword>
<dbReference type="Gene3D" id="3.40.50.10730">
    <property type="entry name" value="Urocanase like domains"/>
    <property type="match status" value="1"/>
</dbReference>
<evidence type="ECO:0000256" key="8">
    <source>
        <dbReference type="SAM" id="MobiDB-lite"/>
    </source>
</evidence>
<feature type="domain" description="Urocanase Rossmann-like" evidence="9">
    <location>
        <begin position="157"/>
        <end position="368"/>
    </location>
</feature>
<dbReference type="InterPro" id="IPR035400">
    <property type="entry name" value="Urocanase_N"/>
</dbReference>
<dbReference type="InterPro" id="IPR023637">
    <property type="entry name" value="Urocanase-like"/>
</dbReference>
<comment type="pathway">
    <text evidence="1 7">Amino-acid degradation; L-histidine degradation into L-glutamate; N-formimidoyl-L-glutamate from L-histidine: step 2/3.</text>
</comment>
<dbReference type="GO" id="GO:0016153">
    <property type="term" value="F:urocanate hydratase activity"/>
    <property type="evidence" value="ECO:0007669"/>
    <property type="project" value="UniProtKB-UniRule"/>
</dbReference>
<evidence type="ECO:0000313" key="12">
    <source>
        <dbReference type="EMBL" id="MFC7317575.1"/>
    </source>
</evidence>
<dbReference type="Gene3D" id="3.40.1770.10">
    <property type="entry name" value="Urocanase superfamily"/>
    <property type="match status" value="1"/>
</dbReference>
<comment type="caution">
    <text evidence="12">The sequence shown here is derived from an EMBL/GenBank/DDBJ whole genome shotgun (WGS) entry which is preliminary data.</text>
</comment>
<dbReference type="InterPro" id="IPR023636">
    <property type="entry name" value="Urocanase_CS"/>
</dbReference>
<feature type="binding site" evidence="7">
    <location>
        <begin position="292"/>
        <end position="293"/>
    </location>
    <ligand>
        <name>NAD(+)</name>
        <dbReference type="ChEBI" id="CHEBI:57540"/>
    </ligand>
</feature>
<evidence type="ECO:0000259" key="9">
    <source>
        <dbReference type="Pfam" id="PF01175"/>
    </source>
</evidence>
<comment type="cofactor">
    <cofactor evidence="7">
        <name>NAD(+)</name>
        <dbReference type="ChEBI" id="CHEBI:57540"/>
    </cofactor>
    <text evidence="7">Binds 1 NAD(+) per subunit.</text>
</comment>
<organism evidence="12 13">
    <name type="scientific">Halomarina halobia</name>
    <dbReference type="NCBI Taxonomy" id="3033386"/>
    <lineage>
        <taxon>Archaea</taxon>
        <taxon>Methanobacteriati</taxon>
        <taxon>Methanobacteriota</taxon>
        <taxon>Stenosarchaea group</taxon>
        <taxon>Halobacteria</taxon>
        <taxon>Halobacteriales</taxon>
        <taxon>Natronomonadaceae</taxon>
        <taxon>Halomarina</taxon>
    </lineage>
</organism>
<dbReference type="NCBIfam" id="TIGR01228">
    <property type="entry name" value="hutU"/>
    <property type="match status" value="1"/>
</dbReference>
<feature type="binding site" evidence="7">
    <location>
        <position position="215"/>
    </location>
    <ligand>
        <name>NAD(+)</name>
        <dbReference type="ChEBI" id="CHEBI:57540"/>
    </ligand>
</feature>
<dbReference type="AlphaFoldDB" id="A0ABD6AAY6"/>
<keyword evidence="5 7" id="KW-0456">Lyase</keyword>
<evidence type="ECO:0000256" key="5">
    <source>
        <dbReference type="ARBA" id="ARBA00023239"/>
    </source>
</evidence>
<keyword evidence="4 7" id="KW-0520">NAD</keyword>
<dbReference type="Pfam" id="PF17392">
    <property type="entry name" value="Urocanase_C"/>
    <property type="match status" value="1"/>
</dbReference>
<evidence type="ECO:0000256" key="7">
    <source>
        <dbReference type="HAMAP-Rule" id="MF_00577"/>
    </source>
</evidence>
<keyword evidence="3 7" id="KW-0369">Histidine metabolism</keyword>
<feature type="binding site" evidence="7">
    <location>
        <position position="220"/>
    </location>
    <ligand>
        <name>NAD(+)</name>
        <dbReference type="ChEBI" id="CHEBI:57540"/>
    </ligand>
</feature>
<sequence>MDERARRESDTDPDFDVGEPSETWREYRGARTGAEIECEGWRQEAALRMLNNNLDPEVAEDAERLVVYGGTGRAARSWDAYDAIVDELRTLGDEETLLVQSGKPVGRFRTHERAPRVLIANSNLVGKWDDWEHFHELEARGLIMYGQMTAGSWAYIGTQGIVQGTYETLAECARQHWPESDGLRGRIVATGGLGGMGGAQPLAVTMNGGVCIAAEVDEARIDRRIETGYCEAKADDVDEAIEAAREAAEAGEPYSVGVVANAADMLEGMLERGFVPDVVTDQTSAHDELEGYVPSGYAVAEADALREQDPERYVEESLDTMARHVRAILDLQERGAVAFEYGNNIRGQVAEHRDMTTAFDFPGFVPAYVRPLFCRGRGPFRWVALSGDPADIRRTDEAVLELFPEDEALGRWIDLASEEVHFQGLPSRVCWLGYRTDERGLTERAQFALRINDLVREGEIRAPIVVTRDHLDAGSVASPHRETEAMRDGSDAVADWPILNALLNCAAGADIVSVHDGGGVGIGNALHANNHVVLDGSDLAAEKARAVFTTDPGTGVIRHADAGYEEALEEAERSGVRVPMREER</sequence>
<evidence type="ECO:0000256" key="3">
    <source>
        <dbReference type="ARBA" id="ARBA00022808"/>
    </source>
</evidence>
<dbReference type="InterPro" id="IPR055351">
    <property type="entry name" value="Urocanase"/>
</dbReference>
<dbReference type="RefSeq" id="WP_276303178.1">
    <property type="nucleotide sequence ID" value="NZ_CP119992.1"/>
</dbReference>
<dbReference type="EC" id="4.2.1.49" evidence="7"/>
<dbReference type="FunFam" id="3.40.50.10730:FF:000001">
    <property type="entry name" value="Urocanate hydratase"/>
    <property type="match status" value="1"/>
</dbReference>
<evidence type="ECO:0000313" key="13">
    <source>
        <dbReference type="Proteomes" id="UP001596547"/>
    </source>
</evidence>
<comment type="similarity">
    <text evidence="2 7">Belongs to the urocanase family.</text>
</comment>
<dbReference type="HAMAP" id="MF_00577">
    <property type="entry name" value="HutU"/>
    <property type="match status" value="1"/>
</dbReference>
<feature type="binding site" evidence="7">
    <location>
        <begin position="69"/>
        <end position="70"/>
    </location>
    <ligand>
        <name>NAD(+)</name>
        <dbReference type="ChEBI" id="CHEBI:57540"/>
    </ligand>
</feature>
<dbReference type="GeneID" id="79315751"/>
<comment type="subcellular location">
    <subcellularLocation>
        <location evidence="7">Cytoplasm</location>
    </subcellularLocation>
</comment>
<dbReference type="GO" id="GO:0006548">
    <property type="term" value="P:L-histidine catabolic process"/>
    <property type="evidence" value="ECO:0007669"/>
    <property type="project" value="UniProtKB-UniRule"/>
</dbReference>
<protein>
    <recommendedName>
        <fullName evidence="7">Probable urocanate hydratase</fullName>
        <shortName evidence="7">Urocanase</shortName>
        <ecNumber evidence="7">4.2.1.49</ecNumber>
    </recommendedName>
    <alternativeName>
        <fullName evidence="7">Imidazolonepropionate hydrolase</fullName>
    </alternativeName>
</protein>
<reference evidence="12 13" key="1">
    <citation type="journal article" date="2019" name="Int. J. Syst. Evol. Microbiol.">
        <title>The Global Catalogue of Microorganisms (GCM) 10K type strain sequencing project: providing services to taxonomists for standard genome sequencing and annotation.</title>
        <authorList>
            <consortium name="The Broad Institute Genomics Platform"/>
            <consortium name="The Broad Institute Genome Sequencing Center for Infectious Disease"/>
            <person name="Wu L."/>
            <person name="Ma J."/>
        </authorList>
    </citation>
    <scope>NUCLEOTIDE SEQUENCE [LARGE SCALE GENOMIC DNA]</scope>
    <source>
        <strain evidence="12 13">PSR21</strain>
    </source>
</reference>
<feature type="binding site" evidence="7">
    <location>
        <begin position="261"/>
        <end position="262"/>
    </location>
    <ligand>
        <name>NAD(+)</name>
        <dbReference type="ChEBI" id="CHEBI:57540"/>
    </ligand>
</feature>
<feature type="binding site" evidence="7">
    <location>
        <position position="519"/>
    </location>
    <ligand>
        <name>NAD(+)</name>
        <dbReference type="ChEBI" id="CHEBI:57540"/>
    </ligand>
</feature>
<dbReference type="InterPro" id="IPR035085">
    <property type="entry name" value="Urocanase_Rossmann-like"/>
</dbReference>
<evidence type="ECO:0000259" key="11">
    <source>
        <dbReference type="Pfam" id="PF17392"/>
    </source>
</evidence>
<feature type="binding site" evidence="7">
    <location>
        <begin position="195"/>
        <end position="197"/>
    </location>
    <ligand>
        <name>NAD(+)</name>
        <dbReference type="ChEBI" id="CHEBI:57540"/>
    </ligand>
</feature>
<comment type="catalytic activity">
    <reaction evidence="6 7">
        <text>4-imidazolone-5-propanoate = trans-urocanate + H2O</text>
        <dbReference type="Rhea" id="RHEA:13101"/>
        <dbReference type="ChEBI" id="CHEBI:15377"/>
        <dbReference type="ChEBI" id="CHEBI:17771"/>
        <dbReference type="ChEBI" id="CHEBI:77893"/>
        <dbReference type="EC" id="4.2.1.49"/>
    </reaction>
</comment>
<feature type="active site" evidence="7">
    <location>
        <position position="430"/>
    </location>
</feature>
<dbReference type="InterPro" id="IPR035401">
    <property type="entry name" value="Urocanase_C"/>
</dbReference>
<evidence type="ECO:0000256" key="1">
    <source>
        <dbReference type="ARBA" id="ARBA00004794"/>
    </source>
</evidence>
<evidence type="ECO:0000256" key="2">
    <source>
        <dbReference type="ARBA" id="ARBA00007578"/>
    </source>
</evidence>
<dbReference type="GO" id="GO:0005737">
    <property type="term" value="C:cytoplasm"/>
    <property type="evidence" value="ECO:0007669"/>
    <property type="project" value="UniProtKB-SubCell"/>
</dbReference>
<evidence type="ECO:0000259" key="10">
    <source>
        <dbReference type="Pfam" id="PF17391"/>
    </source>
</evidence>
<evidence type="ECO:0000256" key="4">
    <source>
        <dbReference type="ARBA" id="ARBA00023027"/>
    </source>
</evidence>
<dbReference type="PANTHER" id="PTHR12216">
    <property type="entry name" value="UROCANATE HYDRATASE"/>
    <property type="match status" value="1"/>
</dbReference>
<name>A0ABD6AAY6_9EURY</name>
<dbReference type="Proteomes" id="UP001596547">
    <property type="component" value="Unassembled WGS sequence"/>
</dbReference>
<feature type="binding site" evidence="7">
    <location>
        <begin position="282"/>
        <end position="286"/>
    </location>
    <ligand>
        <name>NAD(+)</name>
        <dbReference type="ChEBI" id="CHEBI:57540"/>
    </ligand>
</feature>
<dbReference type="PIRSF" id="PIRSF001423">
    <property type="entry name" value="Urocanate_hydrat"/>
    <property type="match status" value="1"/>
</dbReference>
<accession>A0ABD6AAY6</accession>
<feature type="binding site" evidence="7">
    <location>
        <position position="341"/>
    </location>
    <ligand>
        <name>NAD(+)</name>
        <dbReference type="ChEBI" id="CHEBI:57540"/>
    </ligand>
</feature>
<dbReference type="Pfam" id="PF17391">
    <property type="entry name" value="Urocanase_N"/>
    <property type="match status" value="1"/>
</dbReference>
<dbReference type="PANTHER" id="PTHR12216:SF4">
    <property type="entry name" value="UROCANATE HYDRATASE"/>
    <property type="match status" value="1"/>
</dbReference>
<feature type="domain" description="Urocanase N-terminal" evidence="10">
    <location>
        <begin position="30"/>
        <end position="153"/>
    </location>
</feature>
<comment type="function">
    <text evidence="7">Catalyzes the conversion of urocanate to 4-imidazolone-5-propionate.</text>
</comment>
<feature type="region of interest" description="Disordered" evidence="8">
    <location>
        <begin position="1"/>
        <end position="21"/>
    </location>
</feature>
<dbReference type="InterPro" id="IPR038364">
    <property type="entry name" value="Urocanase_central_sf"/>
</dbReference>
<dbReference type="Pfam" id="PF01175">
    <property type="entry name" value="Urocanase"/>
    <property type="match status" value="1"/>
</dbReference>
<evidence type="ECO:0000256" key="6">
    <source>
        <dbReference type="ARBA" id="ARBA00047623"/>
    </source>
</evidence>
<dbReference type="SUPFAM" id="SSF111326">
    <property type="entry name" value="Urocanase"/>
    <property type="match status" value="1"/>
</dbReference>
<feature type="binding site" evidence="7">
    <location>
        <position position="147"/>
    </location>
    <ligand>
        <name>NAD(+)</name>
        <dbReference type="ChEBI" id="CHEBI:57540"/>
    </ligand>
</feature>
<dbReference type="InterPro" id="IPR036190">
    <property type="entry name" value="Urocanase_sf"/>
</dbReference>
<proteinExistence type="inferred from homology"/>
<feature type="compositionally biased region" description="Basic and acidic residues" evidence="8">
    <location>
        <begin position="1"/>
        <end position="10"/>
    </location>
</feature>
<feature type="domain" description="Urocanase C-terminal" evidence="11">
    <location>
        <begin position="371"/>
        <end position="572"/>
    </location>
</feature>
<keyword evidence="13" id="KW-1185">Reference proteome</keyword>
<dbReference type="EMBL" id="JBHTBF010000002">
    <property type="protein sequence ID" value="MFC7317575.1"/>
    <property type="molecule type" value="Genomic_DNA"/>
</dbReference>